<keyword evidence="3" id="KW-1185">Reference proteome</keyword>
<proteinExistence type="predicted"/>
<dbReference type="InterPro" id="IPR029060">
    <property type="entry name" value="PIN-like_dom_sf"/>
</dbReference>
<name>A0A7U4QMW5_DESA2</name>
<accession>A0A7U4QMW5</accession>
<sequence length="159" mass="18434">MITSVDTNILLDILIPKTKFCLKSKQLLDEAIQKGSIIINEVVYAELSSQFKKYEDLEFFLEDTGVKLIPTNKKALYLAGEMWKLYFRRKKKGLQCSNCGKIQEVFCERCGTKISNRQHIITDFIIGAFALLQSNIFLTRDRGFYKDYFKNLIIKTPSQ</sequence>
<evidence type="ECO:0000259" key="1">
    <source>
        <dbReference type="Pfam" id="PF01850"/>
    </source>
</evidence>
<dbReference type="AlphaFoldDB" id="A0A7U4QMW5"/>
<dbReference type="RefSeq" id="WP_066066230.1">
    <property type="nucleotide sequence ID" value="NZ_CP013015.1"/>
</dbReference>
<dbReference type="EMBL" id="CP013015">
    <property type="protein sequence ID" value="AMM42282.1"/>
    <property type="molecule type" value="Genomic_DNA"/>
</dbReference>
<reference evidence="2 3" key="1">
    <citation type="submission" date="2015-10" db="EMBL/GenBank/DDBJ databases">
        <title>Candidatus Desulfofervidus auxilii, a hydrogenotrophic sulfate-reducing bacterium involved in the thermophilic anaerobic oxidation of methane.</title>
        <authorList>
            <person name="Krukenberg V."/>
            <person name="Richter M."/>
            <person name="Wegener G."/>
        </authorList>
    </citation>
    <scope>NUCLEOTIDE SEQUENCE [LARGE SCALE GENOMIC DNA]</scope>
    <source>
        <strain evidence="2 3">HS1</strain>
    </source>
</reference>
<dbReference type="OrthoDB" id="9800524at2"/>
<dbReference type="SUPFAM" id="SSF88723">
    <property type="entry name" value="PIN domain-like"/>
    <property type="match status" value="1"/>
</dbReference>
<gene>
    <name evidence="2" type="ORF">HS1_002500</name>
</gene>
<dbReference type="InterPro" id="IPR002716">
    <property type="entry name" value="PIN_dom"/>
</dbReference>
<evidence type="ECO:0000313" key="2">
    <source>
        <dbReference type="EMBL" id="AMM42282.1"/>
    </source>
</evidence>
<dbReference type="Gene3D" id="3.40.50.1010">
    <property type="entry name" value="5'-nuclease"/>
    <property type="match status" value="1"/>
</dbReference>
<dbReference type="KEGG" id="daw:HS1_002500"/>
<organism evidence="2 3">
    <name type="scientific">Desulfofervidus auxilii</name>
    <dbReference type="NCBI Taxonomy" id="1621989"/>
    <lineage>
        <taxon>Bacteria</taxon>
        <taxon>Pseudomonadati</taxon>
        <taxon>Thermodesulfobacteriota</taxon>
        <taxon>Candidatus Desulfofervidia</taxon>
        <taxon>Candidatus Desulfofervidales</taxon>
        <taxon>Candidatus Desulfofervidaceae</taxon>
        <taxon>Candidatus Desulfofervidus</taxon>
    </lineage>
</organism>
<protein>
    <submittedName>
        <fullName evidence="2">Nucleotide-binding protein</fullName>
    </submittedName>
</protein>
<evidence type="ECO:0000313" key="3">
    <source>
        <dbReference type="Proteomes" id="UP000070560"/>
    </source>
</evidence>
<feature type="domain" description="PIN" evidence="1">
    <location>
        <begin position="5"/>
        <end position="146"/>
    </location>
</feature>
<dbReference type="Pfam" id="PF01850">
    <property type="entry name" value="PIN"/>
    <property type="match status" value="1"/>
</dbReference>
<dbReference type="CDD" id="cd09854">
    <property type="entry name" value="PIN_VapC-like"/>
    <property type="match status" value="1"/>
</dbReference>
<dbReference type="Proteomes" id="UP000070560">
    <property type="component" value="Chromosome"/>
</dbReference>